<feature type="compositionally biased region" description="Polar residues" evidence="2">
    <location>
        <begin position="512"/>
        <end position="521"/>
    </location>
</feature>
<keyword evidence="5" id="KW-1185">Reference proteome</keyword>
<dbReference type="AlphaFoldDB" id="A0A9P9FMM2"/>
<dbReference type="PANTHER" id="PTHR47842:SF3">
    <property type="entry name" value="DUF676 DOMAIN-CONTAINING PROTEIN"/>
    <property type="match status" value="1"/>
</dbReference>
<name>A0A9P9FMM2_9HYPO</name>
<gene>
    <name evidence="4" type="ORF">EDB81DRAFT_942974</name>
</gene>
<feature type="compositionally biased region" description="Low complexity" evidence="2">
    <location>
        <begin position="89"/>
        <end position="134"/>
    </location>
</feature>
<feature type="region of interest" description="Disordered" evidence="2">
    <location>
        <begin position="438"/>
        <end position="656"/>
    </location>
</feature>
<dbReference type="InterPro" id="IPR029058">
    <property type="entry name" value="AB_hydrolase_fold"/>
</dbReference>
<evidence type="ECO:0000313" key="4">
    <source>
        <dbReference type="EMBL" id="KAH7166019.1"/>
    </source>
</evidence>
<protein>
    <recommendedName>
        <fullName evidence="3">DUF676 domain-containing protein</fullName>
    </recommendedName>
</protein>
<sequence length="862" mass="93998">MGSPPTPPPPYQVEPHPHASYASPSSAPAPTPGPASASVSQPPASSHLLDGKVPFPPPPPAPASAPAPPPQPPVTSGALLDGKVPFRSPSPSSAPGSSLAPGGVWLAPDPRSSSSQSLLPADSYSPTPSLSASSVIDPHGRRTLLVIYLHGFLGNDQSFRSFPAHVHALLTNMLVDSHVIHSKIYPRYKTYRSVDVARDNFSAWLSPHESPNTDVILVGHSMGGILAADIILMPDYNPYGQRSFKHRILGHVSLDCPFLGLHPGIIVSGIQSLFKPAPQPQDPSAPDNSSTAHLEAFNPTTSPGSSTVNLTPSQSSQAGYSPSIASSSSSALPAPGDQFFNQPFFNDAAFREQPFVRRMLHFASKYRSEGLVQAAVKHMGSYLEFGGVLADLTGLESRYCRLRALEDVDELQPFGPGKDPRGPTTRVRFVNYYTLCTGRPKTPKPGTPQSERSNEEEDETEVSSQVEGSHYEAAADEKHHLRPSFDSPRPSITIEDHDRKGKSPVVDPGPSQDPSSKTLEANTYDDTKNEDGVSVCSDMGRLSMQVLDPTPMDEPSPMEEYAYKDEHLSKGESISHDKPTFVEDKPATVDGSTPSEPRDSIDQDFELDLAPIPDEPVQPVLPDPSLHTDKDARKQAEREAKRIQRAYDQAVKDRAKAIREREKIIDKRRKKALKAAEKLAKEALKEAEKLEKDAAREAEQKEKAARKDAERQESHEVKEKRRLEQEALRMQQEALRMQYEQIRQQQPAQQPAAPSQPPAAPEHAVASPTPFAPPPAAVPETKPRKLRQFCNLPDPVPTPDGGTARDRTWVDIFMADVDEVGAHCGLFMAGPHYERLVGDVGSRIVGWVQEDLTRRAILDMGE</sequence>
<dbReference type="PANTHER" id="PTHR47842">
    <property type="entry name" value="EXPRESSED PROTEIN"/>
    <property type="match status" value="1"/>
</dbReference>
<feature type="compositionally biased region" description="Low complexity" evidence="2">
    <location>
        <begin position="744"/>
        <end position="753"/>
    </location>
</feature>
<dbReference type="Proteomes" id="UP000738349">
    <property type="component" value="Unassembled WGS sequence"/>
</dbReference>
<comment type="caution">
    <text evidence="4">The sequence shown here is derived from an EMBL/GenBank/DDBJ whole genome shotgun (WGS) entry which is preliminary data.</text>
</comment>
<comment type="similarity">
    <text evidence="1">Belongs to the putative lipase ROG1 family.</text>
</comment>
<dbReference type="CDD" id="cd06503">
    <property type="entry name" value="ATP-synt_Fo_b"/>
    <property type="match status" value="1"/>
</dbReference>
<dbReference type="EMBL" id="JAGMUV010000003">
    <property type="protein sequence ID" value="KAH7166019.1"/>
    <property type="molecule type" value="Genomic_DNA"/>
</dbReference>
<feature type="compositionally biased region" description="Pro residues" evidence="2">
    <location>
        <begin position="613"/>
        <end position="622"/>
    </location>
</feature>
<feature type="compositionally biased region" description="Pro residues" evidence="2">
    <location>
        <begin position="1"/>
        <end position="12"/>
    </location>
</feature>
<evidence type="ECO:0000259" key="3">
    <source>
        <dbReference type="Pfam" id="PF05057"/>
    </source>
</evidence>
<feature type="region of interest" description="Disordered" evidence="2">
    <location>
        <begin position="689"/>
        <end position="781"/>
    </location>
</feature>
<evidence type="ECO:0000256" key="2">
    <source>
        <dbReference type="SAM" id="MobiDB-lite"/>
    </source>
</evidence>
<dbReference type="Gene3D" id="3.40.50.1820">
    <property type="entry name" value="alpha/beta hydrolase"/>
    <property type="match status" value="1"/>
</dbReference>
<feature type="compositionally biased region" description="Basic and acidic residues" evidence="2">
    <location>
        <begin position="626"/>
        <end position="642"/>
    </location>
</feature>
<dbReference type="Pfam" id="PF05057">
    <property type="entry name" value="DUF676"/>
    <property type="match status" value="1"/>
</dbReference>
<accession>A0A9P9FMM2</accession>
<evidence type="ECO:0000256" key="1">
    <source>
        <dbReference type="ARBA" id="ARBA00007920"/>
    </source>
</evidence>
<organism evidence="4 5">
    <name type="scientific">Dactylonectria macrodidyma</name>
    <dbReference type="NCBI Taxonomy" id="307937"/>
    <lineage>
        <taxon>Eukaryota</taxon>
        <taxon>Fungi</taxon>
        <taxon>Dikarya</taxon>
        <taxon>Ascomycota</taxon>
        <taxon>Pezizomycotina</taxon>
        <taxon>Sordariomycetes</taxon>
        <taxon>Hypocreomycetidae</taxon>
        <taxon>Hypocreales</taxon>
        <taxon>Nectriaceae</taxon>
        <taxon>Dactylonectria</taxon>
    </lineage>
</organism>
<feature type="region of interest" description="Disordered" evidence="2">
    <location>
        <begin position="1"/>
        <end position="134"/>
    </location>
</feature>
<feature type="compositionally biased region" description="Basic and acidic residues" evidence="2">
    <location>
        <begin position="469"/>
        <end position="479"/>
    </location>
</feature>
<feature type="compositionally biased region" description="Basic and acidic residues" evidence="2">
    <location>
        <begin position="689"/>
        <end position="727"/>
    </location>
</feature>
<evidence type="ECO:0000313" key="5">
    <source>
        <dbReference type="Proteomes" id="UP000738349"/>
    </source>
</evidence>
<feature type="domain" description="DUF676" evidence="3">
    <location>
        <begin position="145"/>
        <end position="261"/>
    </location>
</feature>
<feature type="compositionally biased region" description="Pro residues" evidence="2">
    <location>
        <begin position="54"/>
        <end position="73"/>
    </location>
</feature>
<dbReference type="OrthoDB" id="3248508at2759"/>
<dbReference type="InterPro" id="IPR007751">
    <property type="entry name" value="DUF676_lipase-like"/>
</dbReference>
<feature type="compositionally biased region" description="Low complexity" evidence="2">
    <location>
        <begin position="34"/>
        <end position="46"/>
    </location>
</feature>
<feature type="region of interest" description="Disordered" evidence="2">
    <location>
        <begin position="276"/>
        <end position="329"/>
    </location>
</feature>
<feature type="compositionally biased region" description="Low complexity" evidence="2">
    <location>
        <begin position="315"/>
        <end position="329"/>
    </location>
</feature>
<proteinExistence type="inferred from homology"/>
<feature type="compositionally biased region" description="Basic and acidic residues" evidence="2">
    <location>
        <begin position="561"/>
        <end position="587"/>
    </location>
</feature>
<reference evidence="4" key="1">
    <citation type="journal article" date="2021" name="Nat. Commun.">
        <title>Genetic determinants of endophytism in the Arabidopsis root mycobiome.</title>
        <authorList>
            <person name="Mesny F."/>
            <person name="Miyauchi S."/>
            <person name="Thiergart T."/>
            <person name="Pickel B."/>
            <person name="Atanasova L."/>
            <person name="Karlsson M."/>
            <person name="Huettel B."/>
            <person name="Barry K.W."/>
            <person name="Haridas S."/>
            <person name="Chen C."/>
            <person name="Bauer D."/>
            <person name="Andreopoulos W."/>
            <person name="Pangilinan J."/>
            <person name="LaButti K."/>
            <person name="Riley R."/>
            <person name="Lipzen A."/>
            <person name="Clum A."/>
            <person name="Drula E."/>
            <person name="Henrissat B."/>
            <person name="Kohler A."/>
            <person name="Grigoriev I.V."/>
            <person name="Martin F.M."/>
            <person name="Hacquard S."/>
        </authorList>
    </citation>
    <scope>NUCLEOTIDE SEQUENCE</scope>
    <source>
        <strain evidence="4">MPI-CAGE-AT-0147</strain>
    </source>
</reference>
<feature type="compositionally biased region" description="Polar residues" evidence="2">
    <location>
        <begin position="298"/>
        <end position="314"/>
    </location>
</feature>
<dbReference type="SUPFAM" id="SSF53474">
    <property type="entry name" value="alpha/beta-Hydrolases"/>
    <property type="match status" value="1"/>
</dbReference>